<sequence>MLAVALAATVTGARSLAAIAQWAADAPTVLAGLRASDHWARDKSLYPASLADSQLTIGTPTPYIGATRSRAAPLELLASSTQGAARVPTWIPSDVAPPTRLSR</sequence>
<dbReference type="EMBL" id="JADLQN010000001">
    <property type="protein sequence ID" value="MBF6354924.1"/>
    <property type="molecule type" value="Genomic_DNA"/>
</dbReference>
<name>A0ABS0D8X9_9NOCA</name>
<reference evidence="2 3" key="1">
    <citation type="submission" date="2020-10" db="EMBL/GenBank/DDBJ databases">
        <title>Identification of Nocardia species via Next-generation sequencing and recognition of intraspecies genetic diversity.</title>
        <authorList>
            <person name="Li P."/>
            <person name="Li P."/>
            <person name="Lu B."/>
        </authorList>
    </citation>
    <scope>NUCLEOTIDE SEQUENCE [LARGE SCALE GENOMIC DNA]</scope>
    <source>
        <strain evidence="2 3">BJ06-0143</strain>
    </source>
</reference>
<keyword evidence="3" id="KW-1185">Reference proteome</keyword>
<organism evidence="2 3">
    <name type="scientific">Nocardia higoensis</name>
    <dbReference type="NCBI Taxonomy" id="228599"/>
    <lineage>
        <taxon>Bacteria</taxon>
        <taxon>Bacillati</taxon>
        <taxon>Actinomycetota</taxon>
        <taxon>Actinomycetes</taxon>
        <taxon>Mycobacteriales</taxon>
        <taxon>Nocardiaceae</taxon>
        <taxon>Nocardia</taxon>
    </lineage>
</organism>
<gene>
    <name evidence="2" type="ORF">IU449_10260</name>
</gene>
<evidence type="ECO:0008006" key="4">
    <source>
        <dbReference type="Google" id="ProtNLM"/>
    </source>
</evidence>
<feature type="signal peptide" evidence="1">
    <location>
        <begin position="1"/>
        <end position="20"/>
    </location>
</feature>
<accession>A0ABS0D8X9</accession>
<evidence type="ECO:0000313" key="3">
    <source>
        <dbReference type="Proteomes" id="UP000707731"/>
    </source>
</evidence>
<keyword evidence="1" id="KW-0732">Signal</keyword>
<evidence type="ECO:0000256" key="1">
    <source>
        <dbReference type="SAM" id="SignalP"/>
    </source>
</evidence>
<protein>
    <recommendedName>
        <fullName evidence="4">H repeat-associated protein N-terminal domain-containing protein</fullName>
    </recommendedName>
</protein>
<proteinExistence type="predicted"/>
<dbReference type="Proteomes" id="UP000707731">
    <property type="component" value="Unassembled WGS sequence"/>
</dbReference>
<evidence type="ECO:0000313" key="2">
    <source>
        <dbReference type="EMBL" id="MBF6354924.1"/>
    </source>
</evidence>
<feature type="chain" id="PRO_5047170936" description="H repeat-associated protein N-terminal domain-containing protein" evidence="1">
    <location>
        <begin position="21"/>
        <end position="103"/>
    </location>
</feature>
<comment type="caution">
    <text evidence="2">The sequence shown here is derived from an EMBL/GenBank/DDBJ whole genome shotgun (WGS) entry which is preliminary data.</text>
</comment>